<evidence type="ECO:0000313" key="2">
    <source>
        <dbReference type="Proteomes" id="UP001283361"/>
    </source>
</evidence>
<dbReference type="Proteomes" id="UP001283361">
    <property type="component" value="Unassembled WGS sequence"/>
</dbReference>
<gene>
    <name evidence="1" type="ORF">RRG08_046817</name>
</gene>
<sequence length="246" mass="26837">MNQFSIKTQPVEVAWLKNGSGESVLQTSGLSLQPFHYRKIKQRLQSFSRQGHPFTVIHAPNRSLKMTVKRKEGSAQRNLLSKLCMGLACGSQRTGLYNDYNVLLCTACLLCKGSALKNPSEGILYDVADNIVAQQRILEYHKVLFIDRLQDDLLLRAQPGFICSAARRTVAEIPSSEGRLPVSTDMGGCSASLVHHHADCQNVSPAVSELIGAKATFALPAAAMLRRETSDPLIRGTTGASRAQSD</sequence>
<accession>A0AAE1DIV1</accession>
<dbReference type="EMBL" id="JAWDGP010003645">
    <property type="protein sequence ID" value="KAK3772231.1"/>
    <property type="molecule type" value="Genomic_DNA"/>
</dbReference>
<dbReference type="AlphaFoldDB" id="A0AAE1DIV1"/>
<keyword evidence="2" id="KW-1185">Reference proteome</keyword>
<protein>
    <submittedName>
        <fullName evidence="1">Uncharacterized protein</fullName>
    </submittedName>
</protein>
<comment type="caution">
    <text evidence="1">The sequence shown here is derived from an EMBL/GenBank/DDBJ whole genome shotgun (WGS) entry which is preliminary data.</text>
</comment>
<reference evidence="1" key="1">
    <citation type="journal article" date="2023" name="G3 (Bethesda)">
        <title>A reference genome for the long-term kleptoplast-retaining sea slug Elysia crispata morphotype clarki.</title>
        <authorList>
            <person name="Eastman K.E."/>
            <person name="Pendleton A.L."/>
            <person name="Shaikh M.A."/>
            <person name="Suttiyut T."/>
            <person name="Ogas R."/>
            <person name="Tomko P."/>
            <person name="Gavelis G."/>
            <person name="Widhalm J.R."/>
            <person name="Wisecaver J.H."/>
        </authorList>
    </citation>
    <scope>NUCLEOTIDE SEQUENCE</scope>
    <source>
        <strain evidence="1">ECLA1</strain>
    </source>
</reference>
<evidence type="ECO:0000313" key="1">
    <source>
        <dbReference type="EMBL" id="KAK3772231.1"/>
    </source>
</evidence>
<proteinExistence type="predicted"/>
<organism evidence="1 2">
    <name type="scientific">Elysia crispata</name>
    <name type="common">lettuce slug</name>
    <dbReference type="NCBI Taxonomy" id="231223"/>
    <lineage>
        <taxon>Eukaryota</taxon>
        <taxon>Metazoa</taxon>
        <taxon>Spiralia</taxon>
        <taxon>Lophotrochozoa</taxon>
        <taxon>Mollusca</taxon>
        <taxon>Gastropoda</taxon>
        <taxon>Heterobranchia</taxon>
        <taxon>Euthyneura</taxon>
        <taxon>Panpulmonata</taxon>
        <taxon>Sacoglossa</taxon>
        <taxon>Placobranchoidea</taxon>
        <taxon>Plakobranchidae</taxon>
        <taxon>Elysia</taxon>
    </lineage>
</organism>
<name>A0AAE1DIV1_9GAST</name>